<keyword evidence="3" id="KW-1185">Reference proteome</keyword>
<dbReference type="InterPro" id="IPR014937">
    <property type="entry name" value="DUF1810"/>
</dbReference>
<feature type="compositionally biased region" description="Low complexity" evidence="1">
    <location>
        <begin position="30"/>
        <end position="43"/>
    </location>
</feature>
<feature type="region of interest" description="Disordered" evidence="1">
    <location>
        <begin position="1"/>
        <end position="101"/>
    </location>
</feature>
<sequence>MGTSLSRPVRRPSRGQASLQLQTKLPPRPVVAARASSQAAVALRSREVERQPAILRQRSSPDSATAAQRFQQAARRPSQQEALRMKPTAKPGSQKPGLSRFTTAQKGTFQKALQEIRNGRKTSCWMWFVIPTPPYIVNGVEKGSSVNRKFALSDDEARAYLEFEAEGVNLRQNYLDMMTAVLEQLKAGRTPVALMGSMDAPKLSSSVQLFERISNGADPELNKVLRDIKAVLR</sequence>
<feature type="compositionally biased region" description="Low complexity" evidence="1">
    <location>
        <begin position="64"/>
        <end position="80"/>
    </location>
</feature>
<gene>
    <name evidence="2" type="ORF">EVOR1521_LOCUS28105</name>
</gene>
<dbReference type="SUPFAM" id="SSF140736">
    <property type="entry name" value="Rv1873-like"/>
    <property type="match status" value="1"/>
</dbReference>
<organism evidence="2 3">
    <name type="scientific">Effrenium voratum</name>
    <dbReference type="NCBI Taxonomy" id="2562239"/>
    <lineage>
        <taxon>Eukaryota</taxon>
        <taxon>Sar</taxon>
        <taxon>Alveolata</taxon>
        <taxon>Dinophyceae</taxon>
        <taxon>Suessiales</taxon>
        <taxon>Symbiodiniaceae</taxon>
        <taxon>Effrenium</taxon>
    </lineage>
</organism>
<name>A0AA36NGD5_9DINO</name>
<dbReference type="EMBL" id="CAUJNA010003614">
    <property type="protein sequence ID" value="CAJ1406042.1"/>
    <property type="molecule type" value="Genomic_DNA"/>
</dbReference>
<feature type="non-terminal residue" evidence="2">
    <location>
        <position position="233"/>
    </location>
</feature>
<reference evidence="2" key="1">
    <citation type="submission" date="2023-08" db="EMBL/GenBank/DDBJ databases">
        <authorList>
            <person name="Chen Y."/>
            <person name="Shah S."/>
            <person name="Dougan E. K."/>
            <person name="Thang M."/>
            <person name="Chan C."/>
        </authorList>
    </citation>
    <scope>NUCLEOTIDE SEQUENCE</scope>
</reference>
<evidence type="ECO:0000256" key="1">
    <source>
        <dbReference type="SAM" id="MobiDB-lite"/>
    </source>
</evidence>
<dbReference type="AlphaFoldDB" id="A0AA36NGD5"/>
<evidence type="ECO:0000313" key="3">
    <source>
        <dbReference type="Proteomes" id="UP001178507"/>
    </source>
</evidence>
<dbReference type="Pfam" id="PF08837">
    <property type="entry name" value="DUF1810"/>
    <property type="match status" value="1"/>
</dbReference>
<dbReference type="Gene3D" id="1.25.40.380">
    <property type="entry name" value="Protein of unknown function DUF1810"/>
    <property type="match status" value="1"/>
</dbReference>
<evidence type="ECO:0000313" key="2">
    <source>
        <dbReference type="EMBL" id="CAJ1406042.1"/>
    </source>
</evidence>
<dbReference type="Proteomes" id="UP001178507">
    <property type="component" value="Unassembled WGS sequence"/>
</dbReference>
<dbReference type="InterPro" id="IPR036287">
    <property type="entry name" value="Rv1873-like_sf"/>
</dbReference>
<proteinExistence type="predicted"/>
<accession>A0AA36NGD5</accession>
<protein>
    <submittedName>
        <fullName evidence="2">Uncharacterized protein</fullName>
    </submittedName>
</protein>
<comment type="caution">
    <text evidence="2">The sequence shown here is derived from an EMBL/GenBank/DDBJ whole genome shotgun (WGS) entry which is preliminary data.</text>
</comment>